<keyword evidence="2" id="KW-0597">Phosphoprotein</keyword>
<protein>
    <submittedName>
        <fullName evidence="6">MRC1-like domain-domain-containing protein</fullName>
    </submittedName>
</protein>
<feature type="compositionally biased region" description="Acidic residues" evidence="4">
    <location>
        <begin position="564"/>
        <end position="602"/>
    </location>
</feature>
<organism evidence="6 7">
    <name type="scientific">Microdochium bolleyi</name>
    <dbReference type="NCBI Taxonomy" id="196109"/>
    <lineage>
        <taxon>Eukaryota</taxon>
        <taxon>Fungi</taxon>
        <taxon>Dikarya</taxon>
        <taxon>Ascomycota</taxon>
        <taxon>Pezizomycotina</taxon>
        <taxon>Sordariomycetes</taxon>
        <taxon>Xylariomycetidae</taxon>
        <taxon>Xylariales</taxon>
        <taxon>Microdochiaceae</taxon>
        <taxon>Microdochium</taxon>
    </lineage>
</organism>
<dbReference type="GO" id="GO:0005634">
    <property type="term" value="C:nucleus"/>
    <property type="evidence" value="ECO:0007669"/>
    <property type="project" value="UniProtKB-SubCell"/>
</dbReference>
<dbReference type="OrthoDB" id="2130597at2759"/>
<feature type="compositionally biased region" description="Polar residues" evidence="4">
    <location>
        <begin position="55"/>
        <end position="69"/>
    </location>
</feature>
<dbReference type="InterPro" id="IPR024146">
    <property type="entry name" value="Claspin"/>
</dbReference>
<evidence type="ECO:0000313" key="6">
    <source>
        <dbReference type="EMBL" id="KXJ91016.1"/>
    </source>
</evidence>
<feature type="compositionally biased region" description="Polar residues" evidence="4">
    <location>
        <begin position="315"/>
        <end position="330"/>
    </location>
</feature>
<accession>A0A136J1V0</accession>
<feature type="compositionally biased region" description="Gly residues" evidence="4">
    <location>
        <begin position="1266"/>
        <end position="1275"/>
    </location>
</feature>
<feature type="compositionally biased region" description="Basic and acidic residues" evidence="4">
    <location>
        <begin position="488"/>
        <end position="542"/>
    </location>
</feature>
<sequence>MASPRPSSPVEDTPQSPSQLSPRSKIQAMLAAVDDSSDDDQPARSRPNRAALFKTTAQKSSSTTRNQDGGASAESSEEEEQIVRPRGRMAARMHTTTQSTSPKQNTESSTTGADTQDEESRGIQIAPRRRIRAARDKTPEPAADADIPSSPGLFVTPSPRRPSAPLSEDEEGLAPAEGLAKNDRFLALVARKRQEKEAKEKEEARKQEERARRMAEQAGVNNSDAEEEDDVSDIDDDAGGIKLTQQGSRPARKAGKKAVEEMNRETQRLARSLQLAHEAKTLKKLTKASLFERFNFRPQAEPSTELPASVEPKLDSSSRAATPNSVQQSDMELDGTPPSSPPSAKKPAAQSDVLPVDTKATSTVQPSEITATPQQAQDKGKGPQRKVRVRIPTVEANLTTIDSDDELEIIKTKPNTIDEILKKLPAKKDESSTSMTALMRLANLPSSPKGPGRGRRAVPSISAAELQTSLVQRARAQAKLERDRRLEELRAKGIHIQTEEERERQREEVEDMVAKARQEVEEIMQREREETKKERKEKKANGEVDPLAWEDSDDDSYDGSDNGELNEVELSGSEEEADDDEGTTSADEDSDGAENDGPEVEEGTTSALFENQAKEGVAEEDEDAEAIMRTPAPKSRRPRKHVQIVSDDEDDTIDATPKPKADVFQSPSGHPVDSPQVPTSVLRSATKTFIPGLPVAAARPAGLGMTQMFAGTMDDSQLEDAPSGSPMEFLPSLDNFPDSQFSATAEQIDDDSNMVLNSQPTQQATAARGDTQTQGVQLHFSQSQIHGFDSLIPGSQMSEALDLTQDGGYQELTPLKQRFVEPPQSTVETVADGISGADGVPDSPLVKRKGKLMRRVQLAAPDSTVPPTEAPPSGNDNDSAKLAVEDASASAADAFKRMEKAARRQKRLQARFDRKKSRATEMVEEQAEESEDEYAGLGGVDGEDSEEEDEELAKMMIDDAAGNDADEQQLAGLHAERARAADAAQVDKLFRDITTGMLRKRRRGGGNDFDLSDSDDDGQARRRMKRRQFAKMQKALFADERIGKIAENPRNSAFMKSIEDRDSDDEWDFDDNFAEETAEEESQSQEAVGTESEAIPESQPKLAETSERANLGRKRSRMDDHIARPAPNARRTKARGETRASSLADVQRSLSSLLEEPNASVIPATEFGSDSEGEEQAPVTSSNKENRAVAGYAKVAVVDRIALKRGSSNASTGSNSNRLAFASTGSASGGFKVPALLRRATTNSLLSSSSTSTIAGSATGSTVANGNGGKAGGFGEEAKLKKNAGKKSGVNYFARETERRAAVAEKEKKREAKKMKGVEGRAGVVGGLFGRGSFE</sequence>
<dbReference type="Proteomes" id="UP000070501">
    <property type="component" value="Unassembled WGS sequence"/>
</dbReference>
<dbReference type="InParanoid" id="A0A136J1V0"/>
<feature type="region of interest" description="Disordered" evidence="4">
    <location>
        <begin position="1000"/>
        <end position="1029"/>
    </location>
</feature>
<comment type="subcellular location">
    <subcellularLocation>
        <location evidence="1">Nucleus</location>
    </subcellularLocation>
</comment>
<evidence type="ECO:0000313" key="7">
    <source>
        <dbReference type="Proteomes" id="UP000070501"/>
    </source>
</evidence>
<feature type="compositionally biased region" description="Acidic residues" evidence="4">
    <location>
        <begin position="224"/>
        <end position="238"/>
    </location>
</feature>
<evidence type="ECO:0000259" key="5">
    <source>
        <dbReference type="Pfam" id="PF09444"/>
    </source>
</evidence>
<feature type="compositionally biased region" description="Acidic residues" evidence="4">
    <location>
        <begin position="1061"/>
        <end position="1083"/>
    </location>
</feature>
<dbReference type="InterPro" id="IPR018564">
    <property type="entry name" value="Repl_chkpnt_MRC1_dom"/>
</dbReference>
<feature type="region of interest" description="Disordered" evidence="4">
    <location>
        <begin position="856"/>
        <end position="886"/>
    </location>
</feature>
<feature type="compositionally biased region" description="Low complexity" evidence="4">
    <location>
        <begin position="1244"/>
        <end position="1262"/>
    </location>
</feature>
<feature type="region of interest" description="Disordered" evidence="4">
    <location>
        <begin position="488"/>
        <end position="679"/>
    </location>
</feature>
<evidence type="ECO:0000256" key="2">
    <source>
        <dbReference type="ARBA" id="ARBA00022553"/>
    </source>
</evidence>
<feature type="compositionally biased region" description="Acidic residues" evidence="4">
    <location>
        <begin position="941"/>
        <end position="951"/>
    </location>
</feature>
<feature type="compositionally biased region" description="Basic residues" evidence="4">
    <location>
        <begin position="905"/>
        <end position="917"/>
    </location>
</feature>
<name>A0A136J1V0_9PEZI</name>
<dbReference type="PANTHER" id="PTHR14396:SF10">
    <property type="entry name" value="CLASPIN"/>
    <property type="match status" value="1"/>
</dbReference>
<dbReference type="GO" id="GO:0033314">
    <property type="term" value="P:mitotic DNA replication checkpoint signaling"/>
    <property type="evidence" value="ECO:0007669"/>
    <property type="project" value="TreeGrafter"/>
</dbReference>
<proteinExistence type="predicted"/>
<reference evidence="7" key="1">
    <citation type="submission" date="2016-02" db="EMBL/GenBank/DDBJ databases">
        <title>Draft genome sequence of Microdochium bolleyi, a fungal endophyte of beachgrass.</title>
        <authorList>
            <consortium name="DOE Joint Genome Institute"/>
            <person name="David A.S."/>
            <person name="May G."/>
            <person name="Haridas S."/>
            <person name="Lim J."/>
            <person name="Wang M."/>
            <person name="Labutti K."/>
            <person name="Lipzen A."/>
            <person name="Barry K."/>
            <person name="Grigoriev I.V."/>
        </authorList>
    </citation>
    <scope>NUCLEOTIDE SEQUENCE [LARGE SCALE GENOMIC DNA]</scope>
    <source>
        <strain evidence="7">J235TASD1</strain>
    </source>
</reference>
<feature type="region of interest" description="Disordered" evidence="4">
    <location>
        <begin position="1"/>
        <end position="265"/>
    </location>
</feature>
<evidence type="ECO:0000256" key="1">
    <source>
        <dbReference type="ARBA" id="ARBA00004123"/>
    </source>
</evidence>
<feature type="region of interest" description="Disordered" evidence="4">
    <location>
        <begin position="440"/>
        <end position="459"/>
    </location>
</feature>
<dbReference type="Pfam" id="PF09444">
    <property type="entry name" value="MRC1"/>
    <property type="match status" value="1"/>
</dbReference>
<feature type="region of interest" description="Disordered" evidence="4">
    <location>
        <begin position="905"/>
        <end position="951"/>
    </location>
</feature>
<feature type="region of interest" description="Disordered" evidence="4">
    <location>
        <begin position="295"/>
        <end position="390"/>
    </location>
</feature>
<feature type="compositionally biased region" description="Polar residues" evidence="4">
    <location>
        <begin position="94"/>
        <end position="114"/>
    </location>
</feature>
<feature type="compositionally biased region" description="Acidic residues" evidence="4">
    <location>
        <begin position="922"/>
        <end position="934"/>
    </location>
</feature>
<keyword evidence="7" id="KW-1185">Reference proteome</keyword>
<dbReference type="GO" id="GO:0010997">
    <property type="term" value="F:anaphase-promoting complex binding"/>
    <property type="evidence" value="ECO:0007669"/>
    <property type="project" value="TreeGrafter"/>
</dbReference>
<dbReference type="GO" id="GO:0007095">
    <property type="term" value="P:mitotic G2 DNA damage checkpoint signaling"/>
    <property type="evidence" value="ECO:0007669"/>
    <property type="project" value="TreeGrafter"/>
</dbReference>
<feature type="compositionally biased region" description="Polar residues" evidence="4">
    <location>
        <begin position="359"/>
        <end position="377"/>
    </location>
</feature>
<feature type="region of interest" description="Disordered" evidence="4">
    <location>
        <begin position="714"/>
        <end position="739"/>
    </location>
</feature>
<evidence type="ECO:0000256" key="4">
    <source>
        <dbReference type="SAM" id="MobiDB-lite"/>
    </source>
</evidence>
<feature type="region of interest" description="Disordered" evidence="4">
    <location>
        <begin position="1204"/>
        <end position="1229"/>
    </location>
</feature>
<feature type="region of interest" description="Disordered" evidence="4">
    <location>
        <begin position="1244"/>
        <end position="1280"/>
    </location>
</feature>
<feature type="compositionally biased region" description="Basic and acidic residues" evidence="4">
    <location>
        <begin position="192"/>
        <end position="215"/>
    </location>
</feature>
<evidence type="ECO:0000256" key="3">
    <source>
        <dbReference type="ARBA" id="ARBA00023242"/>
    </source>
</evidence>
<gene>
    <name evidence="6" type="ORF">Micbo1qcDRAFT_225882</name>
</gene>
<feature type="region of interest" description="Disordered" evidence="4">
    <location>
        <begin position="1041"/>
        <end position="1189"/>
    </location>
</feature>
<feature type="compositionally biased region" description="Low complexity" evidence="4">
    <location>
        <begin position="1206"/>
        <end position="1217"/>
    </location>
</feature>
<feature type="compositionally biased region" description="Polar residues" evidence="4">
    <location>
        <begin position="13"/>
        <end position="24"/>
    </location>
</feature>
<dbReference type="PANTHER" id="PTHR14396">
    <property type="entry name" value="CLASPIN"/>
    <property type="match status" value="1"/>
</dbReference>
<dbReference type="EMBL" id="KQ964251">
    <property type="protein sequence ID" value="KXJ91016.1"/>
    <property type="molecule type" value="Genomic_DNA"/>
</dbReference>
<feature type="domain" description="DNA replication checkpoint mediator MRC1" evidence="5">
    <location>
        <begin position="915"/>
        <end position="1057"/>
    </location>
</feature>
<feature type="compositionally biased region" description="Acidic residues" evidence="4">
    <location>
        <begin position="548"/>
        <end position="558"/>
    </location>
</feature>
<dbReference type="STRING" id="196109.A0A136J1V0"/>
<keyword evidence="3" id="KW-0539">Nucleus</keyword>